<dbReference type="eggNOG" id="COG0329">
    <property type="taxonomic scope" value="Bacteria"/>
</dbReference>
<dbReference type="EMBL" id="CP003944">
    <property type="protein sequence ID" value="AFZ49068.1"/>
    <property type="molecule type" value="Genomic_DNA"/>
</dbReference>
<evidence type="ECO:0000256" key="3">
    <source>
        <dbReference type="PIRNR" id="PIRNR001365"/>
    </source>
</evidence>
<evidence type="ECO:0000313" key="5">
    <source>
        <dbReference type="Proteomes" id="UP000010482"/>
    </source>
</evidence>
<dbReference type="InterPro" id="IPR013785">
    <property type="entry name" value="Aldolase_TIM"/>
</dbReference>
<dbReference type="RefSeq" id="WP_015228081.1">
    <property type="nucleotide sequence ID" value="NC_019780.1"/>
</dbReference>
<dbReference type="GO" id="GO:0008840">
    <property type="term" value="F:4-hydroxy-tetrahydrodipicolinate synthase activity"/>
    <property type="evidence" value="ECO:0007669"/>
    <property type="project" value="TreeGrafter"/>
</dbReference>
<evidence type="ECO:0000256" key="2">
    <source>
        <dbReference type="ARBA" id="ARBA00023239"/>
    </source>
</evidence>
<sequence length="321" mass="37069">MKDLTALRKRIHGPVFSILTPFREEDEEIDFPTLEKYLNQIYNAGGRIFYVMGYNSRYSQLSWDEIKELNEFVTKTVKGIDSNNIAIVADPLHCSTKVSAEFAKHAQDIGADLISIICRERFYFEDQIYNHYKKIADAVEIGVLVHEMPFLNGYGGPPVKWPVSLLDRVADIPNVIAVKEDAKDDDYSRAVIEKIRDRVAIVISGGGLRQWLRFSEMGCQAWLDGIGVFEPRLEVLFYHYYQEGNVQKYQEIIDKIEVPFFEEGVNQLGWHLVIKAALQARGIMSRRDRMPLQELPEEQYQEVKALIERLPIEELSQYTSI</sequence>
<dbReference type="KEGG" id="dsl:Dacsa_0261"/>
<dbReference type="HOGENOM" id="CLU_865252_0_0_3"/>
<dbReference type="AlphaFoldDB" id="K9YSH6"/>
<dbReference type="OrthoDB" id="9778880at2"/>
<dbReference type="InterPro" id="IPR002220">
    <property type="entry name" value="DapA-like"/>
</dbReference>
<accession>K9YSH6</accession>
<keyword evidence="2 3" id="KW-0456">Lyase</keyword>
<dbReference type="PANTHER" id="PTHR12128">
    <property type="entry name" value="DIHYDRODIPICOLINATE SYNTHASE"/>
    <property type="match status" value="1"/>
</dbReference>
<comment type="similarity">
    <text evidence="1 3">Belongs to the DapA family.</text>
</comment>
<dbReference type="PIRSF" id="PIRSF001365">
    <property type="entry name" value="DHDPS"/>
    <property type="match status" value="1"/>
</dbReference>
<dbReference type="Pfam" id="PF00701">
    <property type="entry name" value="DHDPS"/>
    <property type="match status" value="1"/>
</dbReference>
<evidence type="ECO:0000256" key="1">
    <source>
        <dbReference type="ARBA" id="ARBA00007592"/>
    </source>
</evidence>
<gene>
    <name evidence="4" type="ORF">Dacsa_0261</name>
</gene>
<keyword evidence="5" id="KW-1185">Reference proteome</keyword>
<proteinExistence type="inferred from homology"/>
<evidence type="ECO:0000313" key="4">
    <source>
        <dbReference type="EMBL" id="AFZ49068.1"/>
    </source>
</evidence>
<dbReference type="Gene3D" id="3.20.20.70">
    <property type="entry name" value="Aldolase class I"/>
    <property type="match status" value="1"/>
</dbReference>
<dbReference type="Proteomes" id="UP000010482">
    <property type="component" value="Chromosome"/>
</dbReference>
<dbReference type="STRING" id="13035.Dacsa_0261"/>
<reference evidence="4" key="1">
    <citation type="submission" date="2012-04" db="EMBL/GenBank/DDBJ databases">
        <title>Finished genome of Dactylococcopsis salina PCC 8305.</title>
        <authorList>
            <consortium name="US DOE Joint Genome Institute"/>
            <person name="Gugger M."/>
            <person name="Coursin T."/>
            <person name="Rippka R."/>
            <person name="Tandeau De Marsac N."/>
            <person name="Huntemann M."/>
            <person name="Wei C.-L."/>
            <person name="Han J."/>
            <person name="Detter J.C."/>
            <person name="Han C."/>
            <person name="Tapia R."/>
            <person name="Daligault H."/>
            <person name="Chen A."/>
            <person name="Krypides N."/>
            <person name="Mavromatis K."/>
            <person name="Markowitz V."/>
            <person name="Szeto E."/>
            <person name="Ivanova N."/>
            <person name="Ovchinnikova G."/>
            <person name="Pagani I."/>
            <person name="Pati A."/>
            <person name="Goodwin L."/>
            <person name="Peters L."/>
            <person name="Pitluck S."/>
            <person name="Woyke T."/>
            <person name="Kerfeld C."/>
        </authorList>
    </citation>
    <scope>NUCLEOTIDE SEQUENCE [LARGE SCALE GENOMIC DNA]</scope>
    <source>
        <strain evidence="4">PCC 8305</strain>
    </source>
</reference>
<dbReference type="SUPFAM" id="SSF51569">
    <property type="entry name" value="Aldolase"/>
    <property type="match status" value="1"/>
</dbReference>
<dbReference type="PANTHER" id="PTHR12128:SF66">
    <property type="entry name" value="4-HYDROXY-2-OXOGLUTARATE ALDOLASE, MITOCHONDRIAL"/>
    <property type="match status" value="1"/>
</dbReference>
<organism evidence="4 5">
    <name type="scientific">Dactylococcopsis salina (strain PCC 8305)</name>
    <name type="common">Myxobactron salinum</name>
    <dbReference type="NCBI Taxonomy" id="13035"/>
    <lineage>
        <taxon>Bacteria</taxon>
        <taxon>Bacillati</taxon>
        <taxon>Cyanobacteriota</taxon>
        <taxon>Cyanophyceae</taxon>
        <taxon>Nodosilineales</taxon>
        <taxon>Cymatolegaceae</taxon>
        <taxon>Dactylococcopsis</taxon>
    </lineage>
</organism>
<dbReference type="CDD" id="cd00408">
    <property type="entry name" value="DHDPS-like"/>
    <property type="match status" value="1"/>
</dbReference>
<name>K9YSH6_DACS8</name>
<dbReference type="SMART" id="SM01130">
    <property type="entry name" value="DHDPS"/>
    <property type="match status" value="1"/>
</dbReference>
<protein>
    <submittedName>
        <fullName evidence="4">Dihydrodipicolinate synthase/N-acetylneuraminate lyase</fullName>
    </submittedName>
</protein>